<name>A0A2U1V2Q2_9PROT</name>
<dbReference type="AlphaFoldDB" id="A0A2U1V2Q2"/>
<dbReference type="RefSeq" id="WP_109517731.1">
    <property type="nucleotide sequence ID" value="NZ_PDOA01000009.1"/>
</dbReference>
<evidence type="ECO:0000313" key="1">
    <source>
        <dbReference type="EMBL" id="PWC28164.1"/>
    </source>
</evidence>
<dbReference type="Proteomes" id="UP000245048">
    <property type="component" value="Unassembled WGS sequence"/>
</dbReference>
<dbReference type="Gene3D" id="3.40.50.10320">
    <property type="entry name" value="LmbE-like"/>
    <property type="match status" value="1"/>
</dbReference>
<dbReference type="PANTHER" id="PTHR12993:SF29">
    <property type="entry name" value="BLR3841 PROTEIN"/>
    <property type="match status" value="1"/>
</dbReference>
<organism evidence="1 2">
    <name type="scientific">Teichococcus aestuarii</name>
    <dbReference type="NCBI Taxonomy" id="568898"/>
    <lineage>
        <taxon>Bacteria</taxon>
        <taxon>Pseudomonadati</taxon>
        <taxon>Pseudomonadota</taxon>
        <taxon>Alphaproteobacteria</taxon>
        <taxon>Acetobacterales</taxon>
        <taxon>Roseomonadaceae</taxon>
        <taxon>Roseomonas</taxon>
    </lineage>
</organism>
<dbReference type="GO" id="GO:0016811">
    <property type="term" value="F:hydrolase activity, acting on carbon-nitrogen (but not peptide) bonds, in linear amides"/>
    <property type="evidence" value="ECO:0007669"/>
    <property type="project" value="TreeGrafter"/>
</dbReference>
<sequence length="249" mass="26471">MAVTADAFFHAAEALPFAALDEILAPGGLLVLAPHPDDESLGCGGLIALAARQARPVCVAFISDGAASHPGSRDYPPEALRALRESEALGALALLGLPPGMVRFLHLPDAAVPHEGMRFLAAVERLSGLVRCIGAGTVLASWGHDPHCDHQATHAMAAALRRRHPGLRHLAYPVWGHTLPPETEIGMAPRGARLAIGSMLPHKRAAIRAHRSQLGEVILDDPQGFVLDASMLARFDRPYEIVLEVEPEA</sequence>
<proteinExistence type="predicted"/>
<dbReference type="Pfam" id="PF02585">
    <property type="entry name" value="PIG-L"/>
    <property type="match status" value="1"/>
</dbReference>
<gene>
    <name evidence="1" type="ORF">CR165_14645</name>
</gene>
<evidence type="ECO:0000313" key="2">
    <source>
        <dbReference type="Proteomes" id="UP000245048"/>
    </source>
</evidence>
<dbReference type="OrthoDB" id="9790023at2"/>
<protein>
    <submittedName>
        <fullName evidence="1">PIG-L family deacetylase</fullName>
    </submittedName>
</protein>
<comment type="caution">
    <text evidence="1">The sequence shown here is derived from an EMBL/GenBank/DDBJ whole genome shotgun (WGS) entry which is preliminary data.</text>
</comment>
<reference evidence="2" key="1">
    <citation type="submission" date="2017-10" db="EMBL/GenBank/DDBJ databases">
        <authorList>
            <person name="Toshchakov S.V."/>
            <person name="Goeva M.A."/>
        </authorList>
    </citation>
    <scope>NUCLEOTIDE SEQUENCE [LARGE SCALE GENOMIC DNA]</scope>
    <source>
        <strain evidence="2">JR1/69-1-13</strain>
    </source>
</reference>
<dbReference type="EMBL" id="PDOA01000009">
    <property type="protein sequence ID" value="PWC28164.1"/>
    <property type="molecule type" value="Genomic_DNA"/>
</dbReference>
<dbReference type="InterPro" id="IPR003737">
    <property type="entry name" value="GlcNAc_PI_deacetylase-related"/>
</dbReference>
<dbReference type="PANTHER" id="PTHR12993">
    <property type="entry name" value="N-ACETYLGLUCOSAMINYL-PHOSPHATIDYLINOSITOL DE-N-ACETYLASE-RELATED"/>
    <property type="match status" value="1"/>
</dbReference>
<dbReference type="InterPro" id="IPR024078">
    <property type="entry name" value="LmbE-like_dom_sf"/>
</dbReference>
<keyword evidence="2" id="KW-1185">Reference proteome</keyword>
<accession>A0A2U1V2Q2</accession>
<dbReference type="SUPFAM" id="SSF102588">
    <property type="entry name" value="LmbE-like"/>
    <property type="match status" value="1"/>
</dbReference>